<evidence type="ECO:0000313" key="2">
    <source>
        <dbReference type="Proteomes" id="UP000515145"/>
    </source>
</evidence>
<proteinExistence type="inferred from homology"/>
<dbReference type="RefSeq" id="XP_028255445.1">
    <property type="nucleotide sequence ID" value="XM_028399644.1"/>
</dbReference>
<comment type="similarity">
    <text evidence="1">Belongs to the UPF0711 family.</text>
</comment>
<dbReference type="Pfam" id="PF15719">
    <property type="entry name" value="Rmp24-like"/>
    <property type="match status" value="1"/>
</dbReference>
<accession>A0A6P7I4T9</accession>
<dbReference type="RefSeq" id="XP_028255443.1">
    <property type="nucleotide sequence ID" value="XM_028399642.1"/>
</dbReference>
<dbReference type="PANTHER" id="PTHR31402">
    <property type="entry name" value="UPF0711 PROTEIN C18ORF21"/>
    <property type="match status" value="1"/>
</dbReference>
<dbReference type="GeneID" id="114431952"/>
<gene>
    <name evidence="3 4 5" type="primary">LOC114431952</name>
</gene>
<evidence type="ECO:0000313" key="5">
    <source>
        <dbReference type="RefSeq" id="XP_028255445.1"/>
    </source>
</evidence>
<dbReference type="PANTHER" id="PTHR31402:SF2">
    <property type="entry name" value="UPF0711 PROTEIN C18ORF21"/>
    <property type="match status" value="1"/>
</dbReference>
<dbReference type="OrthoDB" id="10049098at2759"/>
<dbReference type="AlphaFoldDB" id="A0A6P7I4T9"/>
<reference evidence="3 4" key="1">
    <citation type="submission" date="2025-04" db="UniProtKB">
        <authorList>
            <consortium name="RefSeq"/>
        </authorList>
    </citation>
    <scope>IDENTIFICATION</scope>
</reference>
<sequence length="145" mass="16433">MDSPDETSANFLLDASLLYKDTCPEVSRFLMQVPQKTNGPLRQTLSRALQNTSVCSYCYQWLGPDNHQMRLRPKQRPSAQVQRILRRQAKGKRLSPVQRNLLQRFQNSCSVLNVPLGEMTGNRRQPYLPVCSQGTGKAPLNVMTA</sequence>
<protein>
    <submittedName>
        <fullName evidence="3 4">UPF0711 protein C18orf21 homolog</fullName>
    </submittedName>
</protein>
<evidence type="ECO:0000313" key="3">
    <source>
        <dbReference type="RefSeq" id="XP_028255443.1"/>
    </source>
</evidence>
<name>A0A6P7I4T9_9TELE</name>
<dbReference type="Proteomes" id="UP000515145">
    <property type="component" value="Chromosome 2"/>
</dbReference>
<evidence type="ECO:0000313" key="4">
    <source>
        <dbReference type="RefSeq" id="XP_028255444.1"/>
    </source>
</evidence>
<organism evidence="2 4">
    <name type="scientific">Parambassis ranga</name>
    <name type="common">Indian glassy fish</name>
    <dbReference type="NCBI Taxonomy" id="210632"/>
    <lineage>
        <taxon>Eukaryota</taxon>
        <taxon>Metazoa</taxon>
        <taxon>Chordata</taxon>
        <taxon>Craniata</taxon>
        <taxon>Vertebrata</taxon>
        <taxon>Euteleostomi</taxon>
        <taxon>Actinopterygii</taxon>
        <taxon>Neopterygii</taxon>
        <taxon>Teleostei</taxon>
        <taxon>Neoteleostei</taxon>
        <taxon>Acanthomorphata</taxon>
        <taxon>Ovalentaria</taxon>
        <taxon>Ambassidae</taxon>
        <taxon>Parambassis</taxon>
    </lineage>
</organism>
<evidence type="ECO:0000256" key="1">
    <source>
        <dbReference type="ARBA" id="ARBA00006160"/>
    </source>
</evidence>
<keyword evidence="2" id="KW-1185">Reference proteome</keyword>
<dbReference type="InterPro" id="IPR029779">
    <property type="entry name" value="Rmp24-like"/>
</dbReference>
<dbReference type="RefSeq" id="XP_028255444.1">
    <property type="nucleotide sequence ID" value="XM_028399643.1"/>
</dbReference>